<feature type="transmembrane region" description="Helical" evidence="9">
    <location>
        <begin position="177"/>
        <end position="198"/>
    </location>
</feature>
<feature type="transmembrane region" description="Helical" evidence="9">
    <location>
        <begin position="6"/>
        <end position="27"/>
    </location>
</feature>
<evidence type="ECO:0000256" key="8">
    <source>
        <dbReference type="ARBA" id="ARBA00023136"/>
    </source>
</evidence>
<feature type="transmembrane region" description="Helical" evidence="9">
    <location>
        <begin position="133"/>
        <end position="156"/>
    </location>
</feature>
<feature type="transmembrane region" description="Helical" evidence="9">
    <location>
        <begin position="483"/>
        <end position="508"/>
    </location>
</feature>
<comment type="subcellular location">
    <subcellularLocation>
        <location evidence="9">Cell membrane</location>
        <topology evidence="9">Multi-pass membrane protein</topology>
    </subcellularLocation>
</comment>
<dbReference type="Proteomes" id="UP000218785">
    <property type="component" value="Chromosome"/>
</dbReference>
<keyword evidence="4 9" id="KW-0812">Transmembrane</keyword>
<keyword evidence="2 9" id="KW-1003">Cell membrane</keyword>
<comment type="similarity">
    <text evidence="9">Belongs to the KdpA family.</text>
</comment>
<sequence>MGQGFLQIGLTLCIVIAITSVFGRYIARVFMGERTLLDSFMNPIERSIFVLTGVKPKDSMTGGQYARAVVYSNLVMGIVVYLLIFFQRFLPWNPNGFGAPTWDTLLHTTVSFVTNTDQQHYAGETTLSYFSQVAALGFLMFTSAATGLAVGIAFIRGLTGRKLGNFYIDLTRAITRILLPISIVGAIALLISGVPQTLGAPVVVRTLEGGTQYIARGPVASFEMIKMLGENGGGFFGVNSAHPFENPNGASNLIELVAMISIPAALIYTYGVFANNLKQAWLLFWMVFVIFVVLVGITSTAELQGNPLINGTLGLEFPNLEGKEQRFGWAQTALWAVMTTATMSGAVNGMHDSLMPQGIFSTLFNLFLQIIWGGQGTGIAYLLIYVILTVFLTGLMVGRTPEFLGRKIEKREIVLASIVLLIHPIAVLIPSAIALAYPISFAGITNPGFHGISQVVYEYASAAANNGSGLAGLATTQPAPTALWWNLSCLFPLLAGRYIPIIAILLLADSMSRKKPVPETPGTLRTDSLLFTCVTAGVSIILGVLTFFPVLALGPIAEGIKLSSGS</sequence>
<reference evidence="10 11" key="1">
    <citation type="submission" date="2017-06" db="EMBL/GenBank/DDBJ databases">
        <title>Genome sequencing of cyanobaciteial culture collection at National Institute for Environmental Studies (NIES).</title>
        <authorList>
            <person name="Hirose Y."/>
            <person name="Shimura Y."/>
            <person name="Fujisawa T."/>
            <person name="Nakamura Y."/>
            <person name="Kawachi M."/>
        </authorList>
    </citation>
    <scope>NUCLEOTIDE SEQUENCE [LARGE SCALE GENOMIC DNA]</scope>
    <source>
        <strain evidence="10 11">NIES-37</strain>
    </source>
</reference>
<dbReference type="PANTHER" id="PTHR30607:SF2">
    <property type="entry name" value="POTASSIUM-TRANSPORTING ATPASE POTASSIUM-BINDING SUBUNIT"/>
    <property type="match status" value="1"/>
</dbReference>
<evidence type="ECO:0000313" key="11">
    <source>
        <dbReference type="Proteomes" id="UP000218785"/>
    </source>
</evidence>
<name>A0A1Z4MU31_9CYAN</name>
<comment type="subunit">
    <text evidence="9">The system is composed of three essential subunits: KdpA, KdpB and KdpC.</text>
</comment>
<gene>
    <name evidence="9" type="primary">kdpA</name>
    <name evidence="10" type="ORF">NIES37_09220</name>
</gene>
<dbReference type="NCBIfam" id="TIGR00680">
    <property type="entry name" value="kdpA"/>
    <property type="match status" value="1"/>
</dbReference>
<evidence type="ECO:0000256" key="7">
    <source>
        <dbReference type="ARBA" id="ARBA00023065"/>
    </source>
</evidence>
<keyword evidence="3 9" id="KW-0633">Potassium transport</keyword>
<dbReference type="GO" id="GO:0008556">
    <property type="term" value="F:P-type potassium transmembrane transporter activity"/>
    <property type="evidence" value="ECO:0007669"/>
    <property type="project" value="InterPro"/>
</dbReference>
<dbReference type="HAMAP" id="MF_00275">
    <property type="entry name" value="KdpA"/>
    <property type="match status" value="1"/>
</dbReference>
<feature type="transmembrane region" description="Helical" evidence="9">
    <location>
        <begin position="280"/>
        <end position="301"/>
    </location>
</feature>
<dbReference type="GO" id="GO:0005886">
    <property type="term" value="C:plasma membrane"/>
    <property type="evidence" value="ECO:0007669"/>
    <property type="project" value="UniProtKB-SubCell"/>
</dbReference>
<accession>A0A1Z4MU31</accession>
<dbReference type="EMBL" id="AP018248">
    <property type="protein sequence ID" value="BAY96985.1"/>
    <property type="molecule type" value="Genomic_DNA"/>
</dbReference>
<dbReference type="Pfam" id="PF03814">
    <property type="entry name" value="KdpA"/>
    <property type="match status" value="1"/>
</dbReference>
<dbReference type="PANTHER" id="PTHR30607">
    <property type="entry name" value="POTASSIUM-TRANSPORTING ATPASE A CHAIN"/>
    <property type="match status" value="1"/>
</dbReference>
<protein>
    <recommendedName>
        <fullName evidence="9">Potassium-transporting ATPase potassium-binding subunit</fullName>
    </recommendedName>
    <alternativeName>
        <fullName evidence="9">ATP phosphohydrolase [potassium-transporting] A chain</fullName>
    </alternativeName>
    <alternativeName>
        <fullName evidence="9">Potassium-binding and translocating subunit A</fullName>
    </alternativeName>
    <alternativeName>
        <fullName evidence="9">Potassium-translocating ATPase A chain</fullName>
    </alternativeName>
</protein>
<feature type="transmembrane region" description="Helical" evidence="9">
    <location>
        <begin position="418"/>
        <end position="439"/>
    </location>
</feature>
<keyword evidence="5 9" id="KW-0630">Potassium</keyword>
<evidence type="ECO:0000313" key="10">
    <source>
        <dbReference type="EMBL" id="BAY96985.1"/>
    </source>
</evidence>
<evidence type="ECO:0000256" key="9">
    <source>
        <dbReference type="HAMAP-Rule" id="MF_00275"/>
    </source>
</evidence>
<feature type="transmembrane region" description="Helical" evidence="9">
    <location>
        <begin position="65"/>
        <end position="86"/>
    </location>
</feature>
<feature type="transmembrane region" description="Helical" evidence="9">
    <location>
        <begin position="378"/>
        <end position="397"/>
    </location>
</feature>
<evidence type="ECO:0000256" key="4">
    <source>
        <dbReference type="ARBA" id="ARBA00022692"/>
    </source>
</evidence>
<dbReference type="PIRSF" id="PIRSF001294">
    <property type="entry name" value="K_ATPaseA"/>
    <property type="match status" value="1"/>
</dbReference>
<dbReference type="KEGG" id="ttq:NIES37_09220"/>
<keyword evidence="6 9" id="KW-1133">Transmembrane helix</keyword>
<evidence type="ECO:0000256" key="6">
    <source>
        <dbReference type="ARBA" id="ARBA00022989"/>
    </source>
</evidence>
<keyword evidence="1 9" id="KW-0813">Transport</keyword>
<evidence type="ECO:0000256" key="1">
    <source>
        <dbReference type="ARBA" id="ARBA00022448"/>
    </source>
</evidence>
<comment type="function">
    <text evidence="9">Part of the high-affinity ATP-driven potassium transport (or Kdp) system, which catalyzes the hydrolysis of ATP coupled with the electrogenic transport of potassium into the cytoplasm. This subunit binds the extracellular potassium ions and delivers the ions to the membrane domain of KdpB through an intramembrane tunnel.</text>
</comment>
<dbReference type="AlphaFoldDB" id="A0A1Z4MU31"/>
<evidence type="ECO:0000256" key="2">
    <source>
        <dbReference type="ARBA" id="ARBA00022475"/>
    </source>
</evidence>
<dbReference type="InterPro" id="IPR004623">
    <property type="entry name" value="KdpA"/>
</dbReference>
<keyword evidence="8 9" id="KW-0472">Membrane</keyword>
<evidence type="ECO:0000256" key="5">
    <source>
        <dbReference type="ARBA" id="ARBA00022958"/>
    </source>
</evidence>
<keyword evidence="7 9" id="KW-0406">Ion transport</keyword>
<keyword evidence="11" id="KW-1185">Reference proteome</keyword>
<feature type="transmembrane region" description="Helical" evidence="9">
    <location>
        <begin position="529"/>
        <end position="557"/>
    </location>
</feature>
<proteinExistence type="inferred from homology"/>
<dbReference type="GO" id="GO:0030955">
    <property type="term" value="F:potassium ion binding"/>
    <property type="evidence" value="ECO:0007669"/>
    <property type="project" value="UniProtKB-UniRule"/>
</dbReference>
<dbReference type="RefSeq" id="WP_096574110.1">
    <property type="nucleotide sequence ID" value="NZ_CAWNJS010000001.1"/>
</dbReference>
<evidence type="ECO:0000256" key="3">
    <source>
        <dbReference type="ARBA" id="ARBA00022538"/>
    </source>
</evidence>
<organism evidence="10 11">
    <name type="scientific">Tolypothrix tenuis PCC 7101</name>
    <dbReference type="NCBI Taxonomy" id="231146"/>
    <lineage>
        <taxon>Bacteria</taxon>
        <taxon>Bacillati</taxon>
        <taxon>Cyanobacteriota</taxon>
        <taxon>Cyanophyceae</taxon>
        <taxon>Nostocales</taxon>
        <taxon>Tolypothrichaceae</taxon>
        <taxon>Tolypothrix</taxon>
    </lineage>
</organism>
<feature type="transmembrane region" description="Helical" evidence="9">
    <location>
        <begin position="253"/>
        <end position="273"/>
    </location>
</feature>